<sequence length="178" mass="19115">MTGFDASKVVIREAGAADAGRLSLVADATFLETFAGMISGEALVAHCERAHAPDYLHQLLAAGAKAWLAELDAAPIGYALVNRPELDAAEPGDIELKKIYLLSRFHGSGIAGRLFEAALAGAAGHDRLLLGVKQDNERAIGFYRKQGFEQIATRRFDVGGTFYDDVVLARALDRTLRS</sequence>
<dbReference type="InterPro" id="IPR016181">
    <property type="entry name" value="Acyl_CoA_acyltransferase"/>
</dbReference>
<evidence type="ECO:0000259" key="3">
    <source>
        <dbReference type="PROSITE" id="PS51186"/>
    </source>
</evidence>
<dbReference type="CDD" id="cd04301">
    <property type="entry name" value="NAT_SF"/>
    <property type="match status" value="1"/>
</dbReference>
<accession>A0ABS7JFF9</accession>
<comment type="caution">
    <text evidence="4">The sequence shown here is derived from an EMBL/GenBank/DDBJ whole genome shotgun (WGS) entry which is preliminary data.</text>
</comment>
<keyword evidence="2" id="KW-0012">Acyltransferase</keyword>
<feature type="domain" description="N-acetyltransferase" evidence="3">
    <location>
        <begin position="9"/>
        <end position="173"/>
    </location>
</feature>
<dbReference type="SUPFAM" id="SSF55729">
    <property type="entry name" value="Acyl-CoA N-acyltransferases (Nat)"/>
    <property type="match status" value="1"/>
</dbReference>
<dbReference type="PROSITE" id="PS51186">
    <property type="entry name" value="GNAT"/>
    <property type="match status" value="1"/>
</dbReference>
<dbReference type="Pfam" id="PF00583">
    <property type="entry name" value="Acetyltransf_1"/>
    <property type="match status" value="1"/>
</dbReference>
<dbReference type="EMBL" id="JAIGNQ010000002">
    <property type="protein sequence ID" value="MBX7488755.1"/>
    <property type="molecule type" value="Genomic_DNA"/>
</dbReference>
<dbReference type="InterPro" id="IPR000182">
    <property type="entry name" value="GNAT_dom"/>
</dbReference>
<evidence type="ECO:0000313" key="5">
    <source>
        <dbReference type="Proteomes" id="UP000776651"/>
    </source>
</evidence>
<gene>
    <name evidence="4" type="ORF">K3177_09525</name>
</gene>
<proteinExistence type="predicted"/>
<dbReference type="PANTHER" id="PTHR43877">
    <property type="entry name" value="AMINOALKYLPHOSPHONATE N-ACETYLTRANSFERASE-RELATED-RELATED"/>
    <property type="match status" value="1"/>
</dbReference>
<dbReference type="PANTHER" id="PTHR43877:SF1">
    <property type="entry name" value="ACETYLTRANSFERASE"/>
    <property type="match status" value="1"/>
</dbReference>
<keyword evidence="1" id="KW-0808">Transferase</keyword>
<dbReference type="InterPro" id="IPR050832">
    <property type="entry name" value="Bact_Acetyltransf"/>
</dbReference>
<name>A0ABS7JFF9_9SPHN</name>
<evidence type="ECO:0000313" key="4">
    <source>
        <dbReference type="EMBL" id="MBX7488755.1"/>
    </source>
</evidence>
<protein>
    <submittedName>
        <fullName evidence="4">GNAT family N-acetyltransferase</fullName>
    </submittedName>
</protein>
<evidence type="ECO:0000256" key="2">
    <source>
        <dbReference type="ARBA" id="ARBA00023315"/>
    </source>
</evidence>
<reference evidence="4 5" key="1">
    <citation type="submission" date="2021-08" db="EMBL/GenBank/DDBJ databases">
        <title>Comparative Genomics Analysis of the Genus Qipengyuania Reveals Extensive Genetic Diversity and Metabolic Versatility, Including the Description of Fifteen Novel Species.</title>
        <authorList>
            <person name="Liu Y."/>
        </authorList>
    </citation>
    <scope>NUCLEOTIDE SEQUENCE [LARGE SCALE GENOMIC DNA]</scope>
    <source>
        <strain evidence="4 5">GH25</strain>
    </source>
</reference>
<dbReference type="RefSeq" id="WP_221598046.1">
    <property type="nucleotide sequence ID" value="NZ_JAIGNQ010000002.1"/>
</dbReference>
<dbReference type="Gene3D" id="3.40.630.30">
    <property type="match status" value="1"/>
</dbReference>
<keyword evidence="5" id="KW-1185">Reference proteome</keyword>
<organism evidence="4 5">
    <name type="scientific">Qipengyuania pacifica</name>
    <dbReference type="NCBI Taxonomy" id="2860199"/>
    <lineage>
        <taxon>Bacteria</taxon>
        <taxon>Pseudomonadati</taxon>
        <taxon>Pseudomonadota</taxon>
        <taxon>Alphaproteobacteria</taxon>
        <taxon>Sphingomonadales</taxon>
        <taxon>Erythrobacteraceae</taxon>
        <taxon>Qipengyuania</taxon>
    </lineage>
</organism>
<dbReference type="Proteomes" id="UP000776651">
    <property type="component" value="Unassembled WGS sequence"/>
</dbReference>
<evidence type="ECO:0000256" key="1">
    <source>
        <dbReference type="ARBA" id="ARBA00022679"/>
    </source>
</evidence>